<dbReference type="PANTHER" id="PTHR21496">
    <property type="entry name" value="FERREDOXIN-RELATED"/>
    <property type="match status" value="1"/>
</dbReference>
<dbReference type="InterPro" id="IPR017941">
    <property type="entry name" value="Rieske_2Fe-2S"/>
</dbReference>
<feature type="domain" description="Rieske" evidence="5">
    <location>
        <begin position="8"/>
        <end position="108"/>
    </location>
</feature>
<comment type="caution">
    <text evidence="6">The sequence shown here is derived from an EMBL/GenBank/DDBJ whole genome shotgun (WGS) entry which is preliminary data.</text>
</comment>
<keyword evidence="3" id="KW-0408">Iron</keyword>
<evidence type="ECO:0000259" key="5">
    <source>
        <dbReference type="PROSITE" id="PS51296"/>
    </source>
</evidence>
<evidence type="ECO:0000313" key="7">
    <source>
        <dbReference type="Proteomes" id="UP001217089"/>
    </source>
</evidence>
<keyword evidence="7" id="KW-1185">Reference proteome</keyword>
<evidence type="ECO:0000256" key="4">
    <source>
        <dbReference type="ARBA" id="ARBA00023014"/>
    </source>
</evidence>
<dbReference type="Gene3D" id="2.102.10.10">
    <property type="entry name" value="Rieske [2Fe-2S] iron-sulphur domain"/>
    <property type="match status" value="1"/>
</dbReference>
<dbReference type="Proteomes" id="UP001217089">
    <property type="component" value="Unassembled WGS sequence"/>
</dbReference>
<keyword evidence="2" id="KW-0479">Metal-binding</keyword>
<evidence type="ECO:0000313" key="6">
    <source>
        <dbReference type="EMBL" id="KAJ8299390.1"/>
    </source>
</evidence>
<accession>A0ABQ9E2N2</accession>
<keyword evidence="1" id="KW-0001">2Fe-2S</keyword>
<evidence type="ECO:0000256" key="2">
    <source>
        <dbReference type="ARBA" id="ARBA00022723"/>
    </source>
</evidence>
<protein>
    <recommendedName>
        <fullName evidence="5">Rieske domain-containing protein</fullName>
    </recommendedName>
</protein>
<name>A0ABQ9E2N2_TEGGR</name>
<dbReference type="PROSITE" id="PS51296">
    <property type="entry name" value="RIESKE"/>
    <property type="match status" value="1"/>
</dbReference>
<evidence type="ECO:0000256" key="3">
    <source>
        <dbReference type="ARBA" id="ARBA00023004"/>
    </source>
</evidence>
<dbReference type="SUPFAM" id="SSF50022">
    <property type="entry name" value="ISP domain"/>
    <property type="match status" value="1"/>
</dbReference>
<evidence type="ECO:0000256" key="1">
    <source>
        <dbReference type="ARBA" id="ARBA00022714"/>
    </source>
</evidence>
<proteinExistence type="predicted"/>
<dbReference type="EMBL" id="JARBDR010000921">
    <property type="protein sequence ID" value="KAJ8299390.1"/>
    <property type="molecule type" value="Genomic_DNA"/>
</dbReference>
<dbReference type="InterPro" id="IPR036922">
    <property type="entry name" value="Rieske_2Fe-2S_sf"/>
</dbReference>
<dbReference type="Pfam" id="PF22543">
    <property type="entry name" value="Rieske_4"/>
    <property type="match status" value="1"/>
</dbReference>
<keyword evidence="4" id="KW-0411">Iron-sulfur</keyword>
<sequence>MTTNGIIKPPISRQNSRTGALVNTNEKKIALFRFRNDVYAIDEKCPHAGGPLHLDDIEELSDNTLCVRCPWHSWKFDLQTGHLLFPKRKEILAVVYPVIVSKEGKILVGFDHFDPKYFTCETDF</sequence>
<dbReference type="InterPro" id="IPR054716">
    <property type="entry name" value="Sol_Rieske_ferrdox_dom"/>
</dbReference>
<organism evidence="6 7">
    <name type="scientific">Tegillarca granosa</name>
    <name type="common">Malaysian cockle</name>
    <name type="synonym">Anadara granosa</name>
    <dbReference type="NCBI Taxonomy" id="220873"/>
    <lineage>
        <taxon>Eukaryota</taxon>
        <taxon>Metazoa</taxon>
        <taxon>Spiralia</taxon>
        <taxon>Lophotrochozoa</taxon>
        <taxon>Mollusca</taxon>
        <taxon>Bivalvia</taxon>
        <taxon>Autobranchia</taxon>
        <taxon>Pteriomorphia</taxon>
        <taxon>Arcoida</taxon>
        <taxon>Arcoidea</taxon>
        <taxon>Arcidae</taxon>
        <taxon>Tegillarca</taxon>
    </lineage>
</organism>
<dbReference type="PANTHER" id="PTHR21496:SF25">
    <property type="entry name" value="RIESKE DOMAIN-CONTAINING PROTEIN"/>
    <property type="match status" value="1"/>
</dbReference>
<reference evidence="6 7" key="1">
    <citation type="submission" date="2022-12" db="EMBL/GenBank/DDBJ databases">
        <title>Chromosome-level genome of Tegillarca granosa.</title>
        <authorList>
            <person name="Kim J."/>
        </authorList>
    </citation>
    <scope>NUCLEOTIDE SEQUENCE [LARGE SCALE GENOMIC DNA]</scope>
    <source>
        <strain evidence="6">Teg-2019</strain>
        <tissue evidence="6">Adductor muscle</tissue>
    </source>
</reference>
<gene>
    <name evidence="6" type="ORF">KUTeg_023450</name>
</gene>